<keyword evidence="2" id="KW-1133">Transmembrane helix</keyword>
<evidence type="ECO:0008006" key="5">
    <source>
        <dbReference type="Google" id="ProtNLM"/>
    </source>
</evidence>
<evidence type="ECO:0000313" key="3">
    <source>
        <dbReference type="EMBL" id="QBY50000.1"/>
    </source>
</evidence>
<dbReference type="EMBL" id="CP038634">
    <property type="protein sequence ID" value="QBY50000.1"/>
    <property type="molecule type" value="Genomic_DNA"/>
</dbReference>
<dbReference type="AlphaFoldDB" id="A0A4P7L3Z9"/>
<feature type="region of interest" description="Disordered" evidence="1">
    <location>
        <begin position="81"/>
        <end position="127"/>
    </location>
</feature>
<proteinExistence type="predicted"/>
<reference evidence="3 4" key="1">
    <citation type="submission" date="2019-03" db="EMBL/GenBank/DDBJ databases">
        <title>Efficiently degradation of phenoxyalkanoic acid herbicides by Cupriavidus oxalaticus strain X32.</title>
        <authorList>
            <person name="Sheng X."/>
        </authorList>
    </citation>
    <scope>NUCLEOTIDE SEQUENCE [LARGE SCALE GENOMIC DNA]</scope>
    <source>
        <strain evidence="3 4">X32</strain>
    </source>
</reference>
<gene>
    <name evidence="3" type="ORF">E0W60_01900</name>
</gene>
<name>A0A4P7L3Z9_9BURK</name>
<dbReference type="KEGG" id="cox:E0W60_01900"/>
<keyword evidence="2" id="KW-0472">Membrane</keyword>
<accession>A0A4P7L3Z9</accession>
<dbReference type="STRING" id="1349762.GCA_001592245_04286"/>
<protein>
    <recommendedName>
        <fullName evidence="5">Amino acid transporter</fullName>
    </recommendedName>
</protein>
<keyword evidence="2" id="KW-0812">Transmembrane</keyword>
<evidence type="ECO:0000256" key="2">
    <source>
        <dbReference type="SAM" id="Phobius"/>
    </source>
</evidence>
<sequence>MDWWLEAAQWPAMVVTVLATWLVGSRSLGRRRAGFWVFLASNVLWIAWGWHGDAYALIVLQLALVVMNLRGMRETRKAWQASSRQAFGAPRDSTGSAGAEPLSLSRTDMRHVRGARQQPPASAGPDR</sequence>
<dbReference type="RefSeq" id="WP_133094503.1">
    <property type="nucleotide sequence ID" value="NZ_CP038634.1"/>
</dbReference>
<organism evidence="3 4">
    <name type="scientific">Cupriavidus oxalaticus</name>
    <dbReference type="NCBI Taxonomy" id="96344"/>
    <lineage>
        <taxon>Bacteria</taxon>
        <taxon>Pseudomonadati</taxon>
        <taxon>Pseudomonadota</taxon>
        <taxon>Betaproteobacteria</taxon>
        <taxon>Burkholderiales</taxon>
        <taxon>Burkholderiaceae</taxon>
        <taxon>Cupriavidus</taxon>
    </lineage>
</organism>
<evidence type="ECO:0000256" key="1">
    <source>
        <dbReference type="SAM" id="MobiDB-lite"/>
    </source>
</evidence>
<evidence type="ECO:0000313" key="4">
    <source>
        <dbReference type="Proteomes" id="UP000295294"/>
    </source>
</evidence>
<dbReference type="OrthoDB" id="8549575at2"/>
<dbReference type="Proteomes" id="UP000295294">
    <property type="component" value="Chromosome 1"/>
</dbReference>
<feature type="transmembrane region" description="Helical" evidence="2">
    <location>
        <begin position="7"/>
        <end position="24"/>
    </location>
</feature>
<feature type="transmembrane region" description="Helical" evidence="2">
    <location>
        <begin position="54"/>
        <end position="71"/>
    </location>
</feature>